<dbReference type="SUPFAM" id="SSF53335">
    <property type="entry name" value="S-adenosyl-L-methionine-dependent methyltransferases"/>
    <property type="match status" value="1"/>
</dbReference>
<dbReference type="GO" id="GO:0032259">
    <property type="term" value="P:methylation"/>
    <property type="evidence" value="ECO:0007669"/>
    <property type="project" value="UniProtKB-KW"/>
</dbReference>
<dbReference type="Proteomes" id="UP000255087">
    <property type="component" value="Unassembled WGS sequence"/>
</dbReference>
<evidence type="ECO:0000313" key="2">
    <source>
        <dbReference type="Proteomes" id="UP000255087"/>
    </source>
</evidence>
<dbReference type="EMBL" id="UHJC01000001">
    <property type="protein sequence ID" value="SUP84657.1"/>
    <property type="molecule type" value="Genomic_DNA"/>
</dbReference>
<dbReference type="RefSeq" id="WP_258841172.1">
    <property type="nucleotide sequence ID" value="NZ_UHJC01000001.1"/>
</dbReference>
<dbReference type="EC" id="2.1.1.-" evidence="1"/>
<dbReference type="InterPro" id="IPR029063">
    <property type="entry name" value="SAM-dependent_MTases_sf"/>
</dbReference>
<dbReference type="Gene3D" id="3.40.50.150">
    <property type="entry name" value="Vaccinia Virus protein VP39"/>
    <property type="match status" value="1"/>
</dbReference>
<dbReference type="AlphaFoldDB" id="A0A380QB12"/>
<evidence type="ECO:0000313" key="1">
    <source>
        <dbReference type="EMBL" id="SUP84657.1"/>
    </source>
</evidence>
<sequence>MSIKVSGGTKEDGIVTGNTYDKYGSGNPIVKIMMKGFESSLLELVNKAEPVDIHEIGCGEGHWVLTWNDMGLQVRGSDFSKYIIELANKNAKKRGVVTDLFEQKSIYELEKGKDDADLIVCCEVLEHLEDPNAALKMLQSIVGRHLIVSVPREPLWCVLNLVRGKYIRSWGNTPGHLQHWSKKTFIQLVSEYFDIVEVKSPLPWTMLLCQPLVNN</sequence>
<proteinExistence type="predicted"/>
<dbReference type="GO" id="GO:0008168">
    <property type="term" value="F:methyltransferase activity"/>
    <property type="evidence" value="ECO:0007669"/>
    <property type="project" value="UniProtKB-KW"/>
</dbReference>
<reference evidence="1 2" key="1">
    <citation type="submission" date="2018-06" db="EMBL/GenBank/DDBJ databases">
        <authorList>
            <consortium name="Pathogen Informatics"/>
            <person name="Doyle S."/>
        </authorList>
    </citation>
    <scope>NUCLEOTIDE SEQUENCE [LARGE SCALE GENOMIC DNA]</scope>
    <source>
        <strain evidence="1 2">NCTC8580</strain>
    </source>
</reference>
<gene>
    <name evidence="1" type="primary">ycgJ_2</name>
    <name evidence="1" type="ORF">NCTC8580_03164</name>
</gene>
<keyword evidence="1" id="KW-0489">Methyltransferase</keyword>
<organism evidence="1 2">
    <name type="scientific">Yersinia pseudotuberculosis</name>
    <dbReference type="NCBI Taxonomy" id="633"/>
    <lineage>
        <taxon>Bacteria</taxon>
        <taxon>Pseudomonadati</taxon>
        <taxon>Pseudomonadota</taxon>
        <taxon>Gammaproteobacteria</taxon>
        <taxon>Enterobacterales</taxon>
        <taxon>Yersiniaceae</taxon>
        <taxon>Yersinia</taxon>
    </lineage>
</organism>
<keyword evidence="1" id="KW-0808">Transferase</keyword>
<name>A0A380QB12_YERPU</name>
<dbReference type="Pfam" id="PF13489">
    <property type="entry name" value="Methyltransf_23"/>
    <property type="match status" value="1"/>
</dbReference>
<accession>A0A380QB12</accession>
<protein>
    <submittedName>
        <fullName evidence="1">Uncharacterized methyltransferase ycgJ</fullName>
        <ecNumber evidence="1">2.1.1.-</ecNumber>
    </submittedName>
</protein>